<name>A0ABU0FK54_9HYPH</name>
<feature type="transmembrane region" description="Helical" evidence="1">
    <location>
        <begin position="36"/>
        <end position="54"/>
    </location>
</feature>
<feature type="transmembrane region" description="Helical" evidence="1">
    <location>
        <begin position="6"/>
        <end position="24"/>
    </location>
</feature>
<dbReference type="Proteomes" id="UP001237448">
    <property type="component" value="Unassembled WGS sequence"/>
</dbReference>
<sequence>MDSFSIWHWLILLIYVGVAIVYWVSLVRILNRAGYSGWWSLLTLVPLVNIYALWRFSRARWPALDRP</sequence>
<proteinExistence type="predicted"/>
<dbReference type="RefSeq" id="WP_307433087.1">
    <property type="nucleotide sequence ID" value="NZ_JAUSVK010000001.1"/>
</dbReference>
<keyword evidence="1" id="KW-1133">Transmembrane helix</keyword>
<accession>A0ABU0FK54</accession>
<keyword evidence="1" id="KW-0472">Membrane</keyword>
<reference evidence="2 3" key="1">
    <citation type="submission" date="2023-07" db="EMBL/GenBank/DDBJ databases">
        <title>Genomic Encyclopedia of Type Strains, Phase IV (KMG-IV): sequencing the most valuable type-strain genomes for metagenomic binning, comparative biology and taxonomic classification.</title>
        <authorList>
            <person name="Goeker M."/>
        </authorList>
    </citation>
    <scope>NUCLEOTIDE SEQUENCE [LARGE SCALE GENOMIC DNA]</scope>
    <source>
        <strain evidence="2 3">DSM 5896</strain>
    </source>
</reference>
<evidence type="ECO:0000313" key="3">
    <source>
        <dbReference type="Proteomes" id="UP001237448"/>
    </source>
</evidence>
<dbReference type="EMBL" id="JAUSVK010000001">
    <property type="protein sequence ID" value="MDQ0394989.1"/>
    <property type="molecule type" value="Genomic_DNA"/>
</dbReference>
<keyword evidence="1" id="KW-0812">Transmembrane</keyword>
<evidence type="ECO:0000256" key="1">
    <source>
        <dbReference type="SAM" id="Phobius"/>
    </source>
</evidence>
<keyword evidence="3" id="KW-1185">Reference proteome</keyword>
<gene>
    <name evidence="2" type="ORF">J3R73_004781</name>
</gene>
<protein>
    <submittedName>
        <fullName evidence="2">Uncharacterized membrane protein YhaH (DUF805 family)</fullName>
    </submittedName>
</protein>
<organism evidence="2 3">
    <name type="scientific">Labrys monachus</name>
    <dbReference type="NCBI Taxonomy" id="217067"/>
    <lineage>
        <taxon>Bacteria</taxon>
        <taxon>Pseudomonadati</taxon>
        <taxon>Pseudomonadota</taxon>
        <taxon>Alphaproteobacteria</taxon>
        <taxon>Hyphomicrobiales</taxon>
        <taxon>Xanthobacteraceae</taxon>
        <taxon>Labrys</taxon>
    </lineage>
</organism>
<comment type="caution">
    <text evidence="2">The sequence shown here is derived from an EMBL/GenBank/DDBJ whole genome shotgun (WGS) entry which is preliminary data.</text>
</comment>
<evidence type="ECO:0000313" key="2">
    <source>
        <dbReference type="EMBL" id="MDQ0394989.1"/>
    </source>
</evidence>